<dbReference type="SUPFAM" id="SSF52540">
    <property type="entry name" value="P-loop containing nucleoside triphosphate hydrolases"/>
    <property type="match status" value="2"/>
</dbReference>
<evidence type="ECO:0000256" key="4">
    <source>
        <dbReference type="ARBA" id="ARBA00022448"/>
    </source>
</evidence>
<accession>A0A9N9SLS8</accession>
<evidence type="ECO:0000256" key="12">
    <source>
        <dbReference type="ARBA" id="ARBA00023180"/>
    </source>
</evidence>
<dbReference type="EMBL" id="OU896714">
    <property type="protein sequence ID" value="CAG9824400.1"/>
    <property type="molecule type" value="Genomic_DNA"/>
</dbReference>
<evidence type="ECO:0000256" key="14">
    <source>
        <dbReference type="SAM" id="Phobius"/>
    </source>
</evidence>
<reference evidence="17" key="2">
    <citation type="submission" date="2022-10" db="EMBL/GenBank/DDBJ databases">
        <authorList>
            <consortium name="ENA_rothamsted_submissions"/>
            <consortium name="culmorum"/>
            <person name="King R."/>
        </authorList>
    </citation>
    <scope>NUCLEOTIDE SEQUENCE</scope>
</reference>
<evidence type="ECO:0000313" key="17">
    <source>
        <dbReference type="EMBL" id="CAG9824400.1"/>
    </source>
</evidence>
<feature type="transmembrane region" description="Helical" evidence="14">
    <location>
        <begin position="845"/>
        <end position="862"/>
    </location>
</feature>
<evidence type="ECO:0000256" key="10">
    <source>
        <dbReference type="ARBA" id="ARBA00022989"/>
    </source>
</evidence>
<evidence type="ECO:0000256" key="7">
    <source>
        <dbReference type="ARBA" id="ARBA00022741"/>
    </source>
</evidence>
<dbReference type="FunFam" id="1.20.1560.10:FF:000009">
    <property type="entry name" value="ABC transporter B family member 1"/>
    <property type="match status" value="1"/>
</dbReference>
<feature type="domain" description="ABC transporter" evidence="15">
    <location>
        <begin position="399"/>
        <end position="635"/>
    </location>
</feature>
<dbReference type="InterPro" id="IPR027417">
    <property type="entry name" value="P-loop_NTPase"/>
</dbReference>
<feature type="domain" description="ABC transporter" evidence="15">
    <location>
        <begin position="1022"/>
        <end position="1260"/>
    </location>
</feature>
<feature type="transmembrane region" description="Helical" evidence="14">
    <location>
        <begin position="294"/>
        <end position="319"/>
    </location>
</feature>
<keyword evidence="4" id="KW-0813">Transport</keyword>
<comment type="catalytic activity">
    <reaction evidence="13">
        <text>ATP + H2O + xenobioticSide 1 = ADP + phosphate + xenobioticSide 2.</text>
        <dbReference type="EC" id="7.6.2.2"/>
    </reaction>
</comment>
<keyword evidence="18" id="KW-1185">Reference proteome</keyword>
<dbReference type="FunFam" id="1.20.1560.10:FF:000018">
    <property type="entry name" value="ATP-binding cassette subfamily B member 11"/>
    <property type="match status" value="1"/>
</dbReference>
<evidence type="ECO:0000313" key="18">
    <source>
        <dbReference type="Proteomes" id="UP001153737"/>
    </source>
</evidence>
<dbReference type="CDD" id="cd18577">
    <property type="entry name" value="ABC_6TM_Pgp_ABCB1_D1_like"/>
    <property type="match status" value="1"/>
</dbReference>
<keyword evidence="5 14" id="KW-0812">Transmembrane</keyword>
<organism evidence="17 18">
    <name type="scientific">Phaedon cochleariae</name>
    <name type="common">Mustard beetle</name>
    <dbReference type="NCBI Taxonomy" id="80249"/>
    <lineage>
        <taxon>Eukaryota</taxon>
        <taxon>Metazoa</taxon>
        <taxon>Ecdysozoa</taxon>
        <taxon>Arthropoda</taxon>
        <taxon>Hexapoda</taxon>
        <taxon>Insecta</taxon>
        <taxon>Pterygota</taxon>
        <taxon>Neoptera</taxon>
        <taxon>Endopterygota</taxon>
        <taxon>Coleoptera</taxon>
        <taxon>Polyphaga</taxon>
        <taxon>Cucujiformia</taxon>
        <taxon>Chrysomeloidea</taxon>
        <taxon>Chrysomelidae</taxon>
        <taxon>Chrysomelinae</taxon>
        <taxon>Chrysomelini</taxon>
        <taxon>Phaedon</taxon>
    </lineage>
</organism>
<dbReference type="Pfam" id="PF00664">
    <property type="entry name" value="ABC_membrane"/>
    <property type="match status" value="2"/>
</dbReference>
<dbReference type="GO" id="GO:0015421">
    <property type="term" value="F:ABC-type oligopeptide transporter activity"/>
    <property type="evidence" value="ECO:0007669"/>
    <property type="project" value="TreeGrafter"/>
</dbReference>
<gene>
    <name evidence="17" type="ORF">PHAECO_LOCUS12036</name>
</gene>
<dbReference type="CDD" id="cd18578">
    <property type="entry name" value="ABC_6TM_Pgp_ABCB1_D2_like"/>
    <property type="match status" value="1"/>
</dbReference>
<dbReference type="PANTHER" id="PTHR43394">
    <property type="entry name" value="ATP-DEPENDENT PERMEASE MDL1, MITOCHONDRIAL"/>
    <property type="match status" value="1"/>
</dbReference>
<dbReference type="Gene3D" id="1.20.1560.10">
    <property type="entry name" value="ABC transporter type 1, transmembrane domain"/>
    <property type="match status" value="1"/>
</dbReference>
<comment type="similarity">
    <text evidence="2">Belongs to the ABC transporter superfamily. ABCB family. Multidrug resistance exporter (TC 3.A.1.201) subfamily.</text>
</comment>
<feature type="transmembrane region" description="Helical" evidence="14">
    <location>
        <begin position="215"/>
        <end position="236"/>
    </location>
</feature>
<proteinExistence type="inferred from homology"/>
<evidence type="ECO:0000256" key="11">
    <source>
        <dbReference type="ARBA" id="ARBA00023136"/>
    </source>
</evidence>
<dbReference type="AlphaFoldDB" id="A0A9N9SLS8"/>
<protein>
    <recommendedName>
        <fullName evidence="3">ABC-type xenobiotic transporter</fullName>
        <ecNumber evidence="3">7.6.2.2</ecNumber>
    </recommendedName>
</protein>
<dbReference type="CDD" id="cd03249">
    <property type="entry name" value="ABC_MTABC3_MDL1_MDL2"/>
    <property type="match status" value="2"/>
</dbReference>
<dbReference type="GO" id="GO:0005743">
    <property type="term" value="C:mitochondrial inner membrane"/>
    <property type="evidence" value="ECO:0007669"/>
    <property type="project" value="TreeGrafter"/>
</dbReference>
<feature type="transmembrane region" description="Helical" evidence="14">
    <location>
        <begin position="191"/>
        <end position="209"/>
    </location>
</feature>
<dbReference type="GO" id="GO:0008559">
    <property type="term" value="F:ABC-type xenobiotic transporter activity"/>
    <property type="evidence" value="ECO:0007669"/>
    <property type="project" value="UniProtKB-EC"/>
</dbReference>
<evidence type="ECO:0000256" key="8">
    <source>
        <dbReference type="ARBA" id="ARBA00022840"/>
    </source>
</evidence>
<feature type="transmembrane region" description="Helical" evidence="14">
    <location>
        <begin position="339"/>
        <end position="359"/>
    </location>
</feature>
<feature type="transmembrane region" description="Helical" evidence="14">
    <location>
        <begin position="745"/>
        <end position="769"/>
    </location>
</feature>
<dbReference type="PANTHER" id="PTHR43394:SF27">
    <property type="entry name" value="ATP-DEPENDENT TRANSLOCASE ABCB1-LIKE"/>
    <property type="match status" value="1"/>
</dbReference>
<keyword evidence="6" id="KW-0677">Repeat</keyword>
<feature type="transmembrane region" description="Helical" evidence="14">
    <location>
        <begin position="821"/>
        <end position="839"/>
    </location>
</feature>
<name>A0A9N9SLS8_PHACE</name>
<evidence type="ECO:0000256" key="5">
    <source>
        <dbReference type="ARBA" id="ARBA00022692"/>
    </source>
</evidence>
<dbReference type="InterPro" id="IPR036640">
    <property type="entry name" value="ABC1_TM_sf"/>
</dbReference>
<evidence type="ECO:0000256" key="13">
    <source>
        <dbReference type="ARBA" id="ARBA00034018"/>
    </source>
</evidence>
<keyword evidence="10 14" id="KW-1133">Transmembrane helix</keyword>
<evidence type="ECO:0000256" key="2">
    <source>
        <dbReference type="ARBA" id="ARBA00007577"/>
    </source>
</evidence>
<evidence type="ECO:0000256" key="1">
    <source>
        <dbReference type="ARBA" id="ARBA00004141"/>
    </source>
</evidence>
<reference evidence="17" key="1">
    <citation type="submission" date="2022-01" db="EMBL/GenBank/DDBJ databases">
        <authorList>
            <person name="King R."/>
        </authorList>
    </citation>
    <scope>NUCLEOTIDE SEQUENCE</scope>
</reference>
<dbReference type="GO" id="GO:0016887">
    <property type="term" value="F:ATP hydrolysis activity"/>
    <property type="evidence" value="ECO:0007669"/>
    <property type="project" value="InterPro"/>
</dbReference>
<dbReference type="InterPro" id="IPR017871">
    <property type="entry name" value="ABC_transporter-like_CS"/>
</dbReference>
<dbReference type="SUPFAM" id="SSF90123">
    <property type="entry name" value="ABC transporter transmembrane region"/>
    <property type="match status" value="2"/>
</dbReference>
<feature type="transmembrane region" description="Helical" evidence="14">
    <location>
        <begin position="927"/>
        <end position="947"/>
    </location>
</feature>
<sequence>MKEIMGKHAQYSMDQKKKSPLDVEFTKNEEKKEDTTKQISFYQMFRYASGFDKFLLAIGLLGGIGTGVLQPMNTILFGSLTGDIINYAASKFNATMSDVERQTAEDDFFDAIKYFALMNSVLGIGMVVLSYLSTVTFNYSAMRQVFKVRSIYLSKILDQDISWYDMNQTGDFSSRMSEDLSKFEDGIGEKVPVFLNFQVIFITSLVIALVKGWELALICLTSLPASLIALGIVSVLTTKLSKNELDAYGTAGAIAEEVLSSIRTVIAFGGQEKEIERYGSNLIFARKNNIKRSLFSALGFGILWFVIYSSYALAFWYGVKLILEQRGWESPVYTPGNMVTVFFCVMNGSMNFGISSPYIEAFGISKAAAGKIFSVIDNVPTINLSKGKGKQNDKIKGNIKFSNVNFHYPSRPDVPILQDLNLDIKAGETVALVGSSGCGKSTVIQLIQRFYDPTSGEVTIDKENIKNLDLTWMRKNIGVVGQEPILFGTTIMENIKYGNLDATEEDIIAAARKANAHTFIKMLPNGYNTLVGERGAQLSGGQKQRIAIARALVRNPSILLLDEATSALDNASEAKVQAALDSASMGCTTVIVAHRLSTIQGANKIIVFSKGAVTELGTHDELMALKKDYYNLVMAQVKSMEKVTEYGNTDKKREEVDDDTEDVPTEISELAEDDEDDFQSDRDMGLLDVAKMNRPELKQIVVASIGSIVIGCSMPVFSVLFGSILGTLANSDEDYVRSETNKYSTYLVIAGVISMVSIFCQIYLFGIAGERMTERIRSRMFSAMLNQEIGFFDKKTNGVGALCAKLSNDAASVQGATGQRIGVVLQSIATFALGVGLAMYYEYRLGFVTVAFMPFLLIALFFEKRNSSGQNDTRGQALQKSTKIAVEGVGNIRTVASLGLEEKFHHIYISELLPYYKYSNRTIQWRGVVFGLSRGIMFFAYSAAMFYGGSLIKNEGLAYEKVFKVAQALIMGTASIANSLAFTPNFTKGVAAAKSVQKFLERIPKIGDDKQSRNLNEVSGEIGFWKIKFSYPTRRGITVIQDLMLNISQGKTVALVGHSGCGKSTLIQLIERFYDPVEGEVTLDKNNVKSLKLSSLRSHLGIVSQEPNLFNKTIRENISYGDNSRLVPMDEVIQAAKDANIHTFISGLPKGYETTLGEKAVQLSGGQKQRIAIARALVRNPKVLLLDEATSALDTESEKIVQEALDRARKGRTCITIAHRLSTIQDADMICVIDRGIVAEAGTHQNLLEKKGLYYKLQTQKN</sequence>
<evidence type="ECO:0000256" key="3">
    <source>
        <dbReference type="ARBA" id="ARBA00012191"/>
    </source>
</evidence>
<evidence type="ECO:0000256" key="9">
    <source>
        <dbReference type="ARBA" id="ARBA00022967"/>
    </source>
</evidence>
<evidence type="ECO:0000256" key="6">
    <source>
        <dbReference type="ARBA" id="ARBA00022737"/>
    </source>
</evidence>
<keyword evidence="9" id="KW-1278">Translocase</keyword>
<dbReference type="InterPro" id="IPR003439">
    <property type="entry name" value="ABC_transporter-like_ATP-bd"/>
</dbReference>
<dbReference type="OrthoDB" id="6500128at2759"/>
<dbReference type="EC" id="7.6.2.2" evidence="3"/>
<dbReference type="PROSITE" id="PS50929">
    <property type="entry name" value="ABC_TM1F"/>
    <property type="match status" value="2"/>
</dbReference>
<evidence type="ECO:0000259" key="15">
    <source>
        <dbReference type="PROSITE" id="PS50893"/>
    </source>
</evidence>
<dbReference type="PROSITE" id="PS50893">
    <property type="entry name" value="ABC_TRANSPORTER_2"/>
    <property type="match status" value="2"/>
</dbReference>
<feature type="domain" description="ABC transmembrane type-1" evidence="16">
    <location>
        <begin position="57"/>
        <end position="362"/>
    </location>
</feature>
<dbReference type="FunFam" id="3.40.50.300:FF:000479">
    <property type="entry name" value="Multidrug resistance protein 1A"/>
    <property type="match status" value="1"/>
</dbReference>
<dbReference type="GO" id="GO:0090374">
    <property type="term" value="P:oligopeptide export from mitochondrion"/>
    <property type="evidence" value="ECO:0007669"/>
    <property type="project" value="TreeGrafter"/>
</dbReference>
<dbReference type="FunFam" id="3.40.50.300:FF:000205">
    <property type="entry name" value="ABC transporter B family member 4"/>
    <property type="match status" value="1"/>
</dbReference>
<evidence type="ECO:0000259" key="16">
    <source>
        <dbReference type="PROSITE" id="PS50929"/>
    </source>
</evidence>
<dbReference type="InterPro" id="IPR003593">
    <property type="entry name" value="AAA+_ATPase"/>
</dbReference>
<feature type="domain" description="ABC transmembrane type-1" evidence="16">
    <location>
        <begin position="701"/>
        <end position="988"/>
    </location>
</feature>
<dbReference type="PROSITE" id="PS00211">
    <property type="entry name" value="ABC_TRANSPORTER_1"/>
    <property type="match status" value="2"/>
</dbReference>
<dbReference type="Pfam" id="PF00005">
    <property type="entry name" value="ABC_tran"/>
    <property type="match status" value="2"/>
</dbReference>
<comment type="subcellular location">
    <subcellularLocation>
        <location evidence="1">Membrane</location>
        <topology evidence="1">Multi-pass membrane protein</topology>
    </subcellularLocation>
</comment>
<dbReference type="GO" id="GO:0005524">
    <property type="term" value="F:ATP binding"/>
    <property type="evidence" value="ECO:0007669"/>
    <property type="project" value="UniProtKB-KW"/>
</dbReference>
<dbReference type="SMART" id="SM00382">
    <property type="entry name" value="AAA"/>
    <property type="match status" value="2"/>
</dbReference>
<feature type="transmembrane region" description="Helical" evidence="14">
    <location>
        <begin position="54"/>
        <end position="72"/>
    </location>
</feature>
<keyword evidence="7" id="KW-0547">Nucleotide-binding</keyword>
<dbReference type="Gene3D" id="3.40.50.300">
    <property type="entry name" value="P-loop containing nucleotide triphosphate hydrolases"/>
    <property type="match status" value="2"/>
</dbReference>
<keyword evidence="8" id="KW-0067">ATP-binding</keyword>
<dbReference type="GO" id="GO:0017085">
    <property type="term" value="P:response to insecticide"/>
    <property type="evidence" value="ECO:0007669"/>
    <property type="project" value="UniProtKB-ARBA"/>
</dbReference>
<keyword evidence="11 14" id="KW-0472">Membrane</keyword>
<dbReference type="GO" id="GO:0097254">
    <property type="term" value="P:renal tubular secretion"/>
    <property type="evidence" value="ECO:0007669"/>
    <property type="project" value="UniProtKB-ARBA"/>
</dbReference>
<dbReference type="InterPro" id="IPR039421">
    <property type="entry name" value="Type_1_exporter"/>
</dbReference>
<feature type="transmembrane region" description="Helical" evidence="14">
    <location>
        <begin position="114"/>
        <end position="139"/>
    </location>
</feature>
<dbReference type="Proteomes" id="UP001153737">
    <property type="component" value="Chromosome 8"/>
</dbReference>
<feature type="transmembrane region" description="Helical" evidence="14">
    <location>
        <begin position="700"/>
        <end position="725"/>
    </location>
</feature>
<dbReference type="InterPro" id="IPR011527">
    <property type="entry name" value="ABC1_TM_dom"/>
</dbReference>
<keyword evidence="12" id="KW-0325">Glycoprotein</keyword>